<evidence type="ECO:0000313" key="4">
    <source>
        <dbReference type="Proteomes" id="UP000037848"/>
    </source>
</evidence>
<evidence type="ECO:0000313" key="3">
    <source>
        <dbReference type="EMBL" id="KPH63743.1"/>
    </source>
</evidence>
<reference evidence="3 4" key="1">
    <citation type="submission" date="2015-08" db="EMBL/GenBank/DDBJ databases">
        <title>Draft Genome Sequence of Pseudoalteromonas porphyrae UCD-SED14.</title>
        <authorList>
            <person name="Coil D.A."/>
            <person name="Jospin G."/>
            <person name="Lee R.D."/>
            <person name="Eisen J.A."/>
        </authorList>
    </citation>
    <scope>NUCLEOTIDE SEQUENCE [LARGE SCALE GENOMIC DNA]</scope>
    <source>
        <strain evidence="3 4">UCD-SED14</strain>
    </source>
</reference>
<comment type="caution">
    <text evidence="3">The sequence shown here is derived from an EMBL/GenBank/DDBJ whole genome shotgun (WGS) entry which is preliminary data.</text>
</comment>
<keyword evidence="4" id="KW-1185">Reference proteome</keyword>
<organism evidence="3 4">
    <name type="scientific">Pseudoalteromonas porphyrae</name>
    <dbReference type="NCBI Taxonomy" id="187330"/>
    <lineage>
        <taxon>Bacteria</taxon>
        <taxon>Pseudomonadati</taxon>
        <taxon>Pseudomonadota</taxon>
        <taxon>Gammaproteobacteria</taxon>
        <taxon>Alteromonadales</taxon>
        <taxon>Pseudoalteromonadaceae</taxon>
        <taxon>Pseudoalteromonas</taxon>
    </lineage>
</organism>
<feature type="signal peptide" evidence="1">
    <location>
        <begin position="1"/>
        <end position="20"/>
    </location>
</feature>
<gene>
    <name evidence="3" type="ORF">ADS77_07415</name>
</gene>
<dbReference type="EMBL" id="LHPH01000007">
    <property type="protein sequence ID" value="KPH63743.1"/>
    <property type="molecule type" value="Genomic_DNA"/>
</dbReference>
<dbReference type="OrthoDB" id="9803781at2"/>
<protein>
    <recommendedName>
        <fullName evidence="2">Uncharacterized protein TP-0789 domain-containing protein</fullName>
    </recommendedName>
</protein>
<feature type="chain" id="PRO_5005878240" description="Uncharacterized protein TP-0789 domain-containing protein" evidence="1">
    <location>
        <begin position="21"/>
        <end position="277"/>
    </location>
</feature>
<feature type="domain" description="Uncharacterized protein TP-0789" evidence="2">
    <location>
        <begin position="72"/>
        <end position="260"/>
    </location>
</feature>
<sequence>MKLTHILASAGILLSVFADASANDANNILQQVRDRNDGKDYMSTVTLKTLSDDSLLNQRQFYMLQKDIDQDEVMVLAIKAPADVRDISFLMRSFDEGTAQEDEQWMYLPAFRKVRRISATDKRGAFMGSEYSYYDLDKLRVTDFDSKIVKSESVNDVETHVIERTPKSQDVINKSGYYKLVTWVDKDRKLILKQQYFDAKGILFKQLDVDKVDKIQGFWTITASTMTNFIENKKSTFLFHETLYNQGIEDAIFRKSKLKRGIKDSDVAELIKISELE</sequence>
<dbReference type="CDD" id="cd16329">
    <property type="entry name" value="LolA_like"/>
    <property type="match status" value="1"/>
</dbReference>
<dbReference type="Proteomes" id="UP000037848">
    <property type="component" value="Unassembled WGS sequence"/>
</dbReference>
<name>A0A0N1MTY5_9GAMM</name>
<dbReference type="STRING" id="187330.AMS58_13560"/>
<evidence type="ECO:0000256" key="1">
    <source>
        <dbReference type="SAM" id="SignalP"/>
    </source>
</evidence>
<dbReference type="PATRIC" id="fig|187330.3.peg.3513"/>
<dbReference type="Gene3D" id="2.50.20.10">
    <property type="entry name" value="Lipoprotein localisation LolA/LolB/LppX"/>
    <property type="match status" value="1"/>
</dbReference>
<evidence type="ECO:0000259" key="2">
    <source>
        <dbReference type="Pfam" id="PF17131"/>
    </source>
</evidence>
<dbReference type="RefSeq" id="WP_054205578.1">
    <property type="nucleotide sequence ID" value="NZ_LHPH01000007.1"/>
</dbReference>
<accession>A0A0N1MTY5</accession>
<keyword evidence="1" id="KW-0732">Signal</keyword>
<dbReference type="AlphaFoldDB" id="A0A0N1MTY5"/>
<proteinExistence type="predicted"/>
<dbReference type="InterPro" id="IPR033399">
    <property type="entry name" value="TP_0789-like"/>
</dbReference>
<dbReference type="Pfam" id="PF17131">
    <property type="entry name" value="LolA_like"/>
    <property type="match status" value="1"/>
</dbReference>